<keyword evidence="3" id="KW-1185">Reference proteome</keyword>
<feature type="compositionally biased region" description="Basic and acidic residues" evidence="1">
    <location>
        <begin position="66"/>
        <end position="77"/>
    </location>
</feature>
<comment type="caution">
    <text evidence="2">The sequence shown here is derived from an EMBL/GenBank/DDBJ whole genome shotgun (WGS) entry which is preliminary data.</text>
</comment>
<feature type="region of interest" description="Disordered" evidence="1">
    <location>
        <begin position="64"/>
        <end position="100"/>
    </location>
</feature>
<evidence type="ECO:0000256" key="1">
    <source>
        <dbReference type="SAM" id="MobiDB-lite"/>
    </source>
</evidence>
<organism evidence="2 3">
    <name type="scientific">Austropuccinia psidii MF-1</name>
    <dbReference type="NCBI Taxonomy" id="1389203"/>
    <lineage>
        <taxon>Eukaryota</taxon>
        <taxon>Fungi</taxon>
        <taxon>Dikarya</taxon>
        <taxon>Basidiomycota</taxon>
        <taxon>Pucciniomycotina</taxon>
        <taxon>Pucciniomycetes</taxon>
        <taxon>Pucciniales</taxon>
        <taxon>Sphaerophragmiaceae</taxon>
        <taxon>Austropuccinia</taxon>
    </lineage>
</organism>
<gene>
    <name evidence="2" type="ORF">O181_004508</name>
</gene>
<dbReference type="EMBL" id="AVOT02000880">
    <property type="protein sequence ID" value="MBW0464793.1"/>
    <property type="molecule type" value="Genomic_DNA"/>
</dbReference>
<proteinExistence type="predicted"/>
<evidence type="ECO:0000313" key="3">
    <source>
        <dbReference type="Proteomes" id="UP000765509"/>
    </source>
</evidence>
<protein>
    <submittedName>
        <fullName evidence="2">Uncharacterized protein</fullName>
    </submittedName>
</protein>
<accession>A0A9Q3BGH3</accession>
<evidence type="ECO:0000313" key="2">
    <source>
        <dbReference type="EMBL" id="MBW0464793.1"/>
    </source>
</evidence>
<name>A0A9Q3BGH3_9BASI</name>
<dbReference type="Proteomes" id="UP000765509">
    <property type="component" value="Unassembled WGS sequence"/>
</dbReference>
<reference evidence="2" key="1">
    <citation type="submission" date="2021-03" db="EMBL/GenBank/DDBJ databases">
        <title>Draft genome sequence of rust myrtle Austropuccinia psidii MF-1, a brazilian biotype.</title>
        <authorList>
            <person name="Quecine M.C."/>
            <person name="Pachon D.M.R."/>
            <person name="Bonatelli M.L."/>
            <person name="Correr F.H."/>
            <person name="Franceschini L.M."/>
            <person name="Leite T.F."/>
            <person name="Margarido G.R.A."/>
            <person name="Almeida C.A."/>
            <person name="Ferrarezi J.A."/>
            <person name="Labate C.A."/>
        </authorList>
    </citation>
    <scope>NUCLEOTIDE SEQUENCE</scope>
    <source>
        <strain evidence="2">MF-1</strain>
    </source>
</reference>
<dbReference type="AlphaFoldDB" id="A0A9Q3BGH3"/>
<sequence>MTPTRSGVKYSIELDGIVPSIQSTHPRLAHMEYSKRPEPSSGRISLNIPNQVQKLLHRHQTGGIREAPKPVDGDHELLPVNQGVLGSREDHKSGIRLIPN</sequence>